<keyword evidence="3" id="KW-1185">Reference proteome</keyword>
<dbReference type="InterPro" id="IPR022742">
    <property type="entry name" value="Hydrolase_4"/>
</dbReference>
<dbReference type="Proteomes" id="UP000501602">
    <property type="component" value="Chromosome"/>
</dbReference>
<dbReference type="AlphaFoldDB" id="A0A6H1UGV4"/>
<dbReference type="RefSeq" id="WP_168662081.1">
    <property type="nucleotide sequence ID" value="NZ_CP051180.1"/>
</dbReference>
<sequence>MTDSVTVTELWQQAEHGNFAGVKGVNIRYCIVRAPQSRGAIVLCSGRIESYMKYWPLVQWLYDQGYSLYLWDHRGQGLSERMLTNRHIGHVHHFRDYVADMVKFVRERVTPDKPAQRYLLAHSMGGAIAALYLHQYPHHFDKALLSSPMFGVQLPAPSWVISPLLSVLHQLRPEGYAVGGHNYRAIPFADNDNTHDENQYRAFRQLYQDRPELQLGAPSVQWIRQALALEQQWPQIQIETPTVVAIAGADTVVNNKAARLFAQRGQHELICIDDAMHELLMESDDYRQPLLNRLLEWFAPQPLHDLDDATAPATHPVSEER</sequence>
<accession>A0A6H1UGV4</accession>
<proteinExistence type="predicted"/>
<dbReference type="EMBL" id="CP051180">
    <property type="protein sequence ID" value="QIZ78274.1"/>
    <property type="molecule type" value="Genomic_DNA"/>
</dbReference>
<protein>
    <submittedName>
        <fullName evidence="2">Alpha/beta fold hydrolase</fullName>
    </submittedName>
</protein>
<evidence type="ECO:0000259" key="1">
    <source>
        <dbReference type="Pfam" id="PF12146"/>
    </source>
</evidence>
<organism evidence="2 3">
    <name type="scientific">Ferrimonas lipolytica</name>
    <dbReference type="NCBI Taxonomy" id="2724191"/>
    <lineage>
        <taxon>Bacteria</taxon>
        <taxon>Pseudomonadati</taxon>
        <taxon>Pseudomonadota</taxon>
        <taxon>Gammaproteobacteria</taxon>
        <taxon>Alteromonadales</taxon>
        <taxon>Ferrimonadaceae</taxon>
        <taxon>Ferrimonas</taxon>
    </lineage>
</organism>
<dbReference type="Pfam" id="PF12146">
    <property type="entry name" value="Hydrolase_4"/>
    <property type="match status" value="1"/>
</dbReference>
<keyword evidence="2" id="KW-0378">Hydrolase</keyword>
<evidence type="ECO:0000313" key="3">
    <source>
        <dbReference type="Proteomes" id="UP000501602"/>
    </source>
</evidence>
<name>A0A6H1UGV4_9GAMM</name>
<dbReference type="InterPro" id="IPR051044">
    <property type="entry name" value="MAG_DAG_Lipase"/>
</dbReference>
<gene>
    <name evidence="2" type="ORF">HER31_16050</name>
</gene>
<dbReference type="Gene3D" id="3.40.50.1820">
    <property type="entry name" value="alpha/beta hydrolase"/>
    <property type="match status" value="1"/>
</dbReference>
<dbReference type="PANTHER" id="PTHR11614">
    <property type="entry name" value="PHOSPHOLIPASE-RELATED"/>
    <property type="match status" value="1"/>
</dbReference>
<reference evidence="2 3" key="1">
    <citation type="submission" date="2020-04" db="EMBL/GenBank/DDBJ databases">
        <title>Ferrimonas sp. S7 isolated from sea water.</title>
        <authorList>
            <person name="Bae S.S."/>
            <person name="Baek K."/>
        </authorList>
    </citation>
    <scope>NUCLEOTIDE SEQUENCE [LARGE SCALE GENOMIC DNA]</scope>
    <source>
        <strain evidence="2 3">S7</strain>
    </source>
</reference>
<evidence type="ECO:0000313" key="2">
    <source>
        <dbReference type="EMBL" id="QIZ78274.1"/>
    </source>
</evidence>
<dbReference type="InterPro" id="IPR029058">
    <property type="entry name" value="AB_hydrolase_fold"/>
</dbReference>
<dbReference type="GO" id="GO:0016787">
    <property type="term" value="F:hydrolase activity"/>
    <property type="evidence" value="ECO:0007669"/>
    <property type="project" value="UniProtKB-KW"/>
</dbReference>
<dbReference type="KEGG" id="fes:HER31_16050"/>
<dbReference type="SUPFAM" id="SSF53474">
    <property type="entry name" value="alpha/beta-Hydrolases"/>
    <property type="match status" value="1"/>
</dbReference>
<feature type="domain" description="Serine aminopeptidase S33" evidence="1">
    <location>
        <begin position="36"/>
        <end position="284"/>
    </location>
</feature>